<name>U2YT12_9EURY</name>
<feature type="transmembrane region" description="Helical" evidence="2">
    <location>
        <begin position="108"/>
        <end position="128"/>
    </location>
</feature>
<gene>
    <name evidence="4" type="ORF">MBEHAL_0632</name>
</gene>
<evidence type="ECO:0000259" key="3">
    <source>
        <dbReference type="Pfam" id="PF25231"/>
    </source>
</evidence>
<evidence type="ECO:0000313" key="4">
    <source>
        <dbReference type="EMBL" id="GAD51872.1"/>
    </source>
</evidence>
<feature type="transmembrane region" description="Helical" evidence="2">
    <location>
        <begin position="60"/>
        <end position="88"/>
    </location>
</feature>
<comment type="caution">
    <text evidence="4">The sequence shown here is derived from an EMBL/GenBank/DDBJ whole genome shotgun (WGS) entry which is preliminary data.</text>
</comment>
<feature type="transmembrane region" description="Helical" evidence="2">
    <location>
        <begin position="204"/>
        <end position="228"/>
    </location>
</feature>
<dbReference type="eggNOG" id="arCOG03934">
    <property type="taxonomic scope" value="Archaea"/>
</dbReference>
<protein>
    <recommendedName>
        <fullName evidence="3">DUF7847 domain-containing protein</fullName>
    </recommendedName>
</protein>
<keyword evidence="2" id="KW-1133">Transmembrane helix</keyword>
<accession>U2YT12</accession>
<evidence type="ECO:0000256" key="2">
    <source>
        <dbReference type="SAM" id="Phobius"/>
    </source>
</evidence>
<feature type="transmembrane region" description="Helical" evidence="2">
    <location>
        <begin position="174"/>
        <end position="198"/>
    </location>
</feature>
<proteinExistence type="predicted"/>
<feature type="region of interest" description="Disordered" evidence="1">
    <location>
        <begin position="236"/>
        <end position="262"/>
    </location>
</feature>
<evidence type="ECO:0000313" key="5">
    <source>
        <dbReference type="Proteomes" id="UP000016986"/>
    </source>
</evidence>
<feature type="compositionally biased region" description="Acidic residues" evidence="1">
    <location>
        <begin position="236"/>
        <end position="251"/>
    </location>
</feature>
<dbReference type="AlphaFoldDB" id="U2YT12"/>
<feature type="domain" description="DUF7847" evidence="3">
    <location>
        <begin position="5"/>
        <end position="231"/>
    </location>
</feature>
<dbReference type="Pfam" id="PF25231">
    <property type="entry name" value="DUF7847"/>
    <property type="match status" value="1"/>
</dbReference>
<sequence length="262" mass="27425">MEMSLNIGDALETAVGRTLTRAGLTLAGAFFVLQLLATLFMTNMSAAGATRVPPSAVTPILLPFGTLVNAVLGLISYLLVVYLGLVVVRSMVSDVTDRVPAAFFTRRIGPAFGWWIVASIVVGILVTIGFVLLVIPGIYLALGLAFVPIYVVVEDETAFTAMQSSWDLATGHRWRLLVALLVPAVVYGVIAGIIGVFLPMATVAGWVLTALLGAVWAVFLQALLAACYRQLRGADDGSDAAETGDGDDDGDAGSPRATVVDA</sequence>
<dbReference type="Proteomes" id="UP000016986">
    <property type="component" value="Unassembled WGS sequence"/>
</dbReference>
<organism evidence="4 5">
    <name type="scientific">Halarchaeum acidiphilum MH1-52-1</name>
    <dbReference type="NCBI Taxonomy" id="1261545"/>
    <lineage>
        <taxon>Archaea</taxon>
        <taxon>Methanobacteriati</taxon>
        <taxon>Methanobacteriota</taxon>
        <taxon>Stenosarchaea group</taxon>
        <taxon>Halobacteria</taxon>
        <taxon>Halobacteriales</taxon>
        <taxon>Halobacteriaceae</taxon>
    </lineage>
</organism>
<feature type="transmembrane region" description="Helical" evidence="2">
    <location>
        <begin position="134"/>
        <end position="153"/>
    </location>
</feature>
<reference evidence="4 5" key="1">
    <citation type="submission" date="2013-09" db="EMBL/GenBank/DDBJ databases">
        <title>Whole genome sequencing of Halarchaeum acidiphilum strain MH1-52-1.</title>
        <authorList>
            <person name="Shimane Y."/>
            <person name="Minegishi H."/>
            <person name="Nishi S."/>
            <person name="Echigo A."/>
            <person name="Shuto A."/>
            <person name="Konishi M."/>
            <person name="Ito T."/>
            <person name="Ohkuma M."/>
            <person name="Ohta Y."/>
            <person name="Nagano Y."/>
            <person name="Tsubouchi T."/>
            <person name="Mori K."/>
            <person name="Usui K."/>
            <person name="Kamekura M."/>
            <person name="Usami R."/>
            <person name="Takaki Y."/>
            <person name="Hatada Y."/>
        </authorList>
    </citation>
    <scope>NUCLEOTIDE SEQUENCE [LARGE SCALE GENOMIC DNA]</scope>
    <source>
        <strain evidence="4 5">JCM 16109</strain>
    </source>
</reference>
<keyword evidence="2" id="KW-0472">Membrane</keyword>
<dbReference type="EMBL" id="BATA01000010">
    <property type="protein sequence ID" value="GAD51872.1"/>
    <property type="molecule type" value="Genomic_DNA"/>
</dbReference>
<keyword evidence="5" id="KW-1185">Reference proteome</keyword>
<keyword evidence="2" id="KW-0812">Transmembrane</keyword>
<feature type="transmembrane region" description="Helical" evidence="2">
    <location>
        <begin position="21"/>
        <end position="40"/>
    </location>
</feature>
<dbReference type="InterPro" id="IPR057169">
    <property type="entry name" value="DUF7847"/>
</dbReference>
<evidence type="ECO:0000256" key="1">
    <source>
        <dbReference type="SAM" id="MobiDB-lite"/>
    </source>
</evidence>